<protein>
    <recommendedName>
        <fullName evidence="3">DDE Tnp4 domain-containing protein</fullName>
    </recommendedName>
</protein>
<evidence type="ECO:0000313" key="5">
    <source>
        <dbReference type="Proteomes" id="UP000478052"/>
    </source>
</evidence>
<dbReference type="Proteomes" id="UP000478052">
    <property type="component" value="Unassembled WGS sequence"/>
</dbReference>
<reference evidence="4 5" key="1">
    <citation type="submission" date="2019-08" db="EMBL/GenBank/DDBJ databases">
        <title>Whole genome of Aphis craccivora.</title>
        <authorList>
            <person name="Voronova N.V."/>
            <person name="Shulinski R.S."/>
            <person name="Bandarenka Y.V."/>
            <person name="Zhorov D.G."/>
            <person name="Warner D."/>
        </authorList>
    </citation>
    <scope>NUCLEOTIDE SEQUENCE [LARGE SCALE GENOMIC DNA]</scope>
    <source>
        <strain evidence="4">180601</strain>
        <tissue evidence="4">Whole Body</tissue>
    </source>
</reference>
<dbReference type="GO" id="GO:0046872">
    <property type="term" value="F:metal ion binding"/>
    <property type="evidence" value="ECO:0007669"/>
    <property type="project" value="UniProtKB-KW"/>
</dbReference>
<gene>
    <name evidence="4" type="ORF">FWK35_00026234</name>
</gene>
<dbReference type="AlphaFoldDB" id="A0A6G0Y0R3"/>
<sequence length="320" mass="36240">MVNCFVPKRANKDPNSNSRICSCHFVDSKKENDPTIFTWNKEKQFAFASPEKKTQRNVTSTEETQQLDEEIQQHNMITDMSINLNEPAEPNTTISVINESENELLKIEIEKLKSKIDNLKNQLFSFVVIQENDNMNITYFLGWNVERIPRNDQILMALMKLRLNLDFIDLGVRFGCNCTEIFTAISSKMDLQKLTYSNYKHRNTLKGLVGIAPNGVLTFCSCLYPGSTSDKEIVKHSGVLNIFNSGDLILADKGFLINDLLPEGVSVNIAPFLGAPQFTPNQVIRTLTIAKARVHVERAICRIKGYSILEFISPKLVPYA</sequence>
<dbReference type="InterPro" id="IPR027806">
    <property type="entry name" value="HARBI1_dom"/>
</dbReference>
<comment type="cofactor">
    <cofactor evidence="1">
        <name>a divalent metal cation</name>
        <dbReference type="ChEBI" id="CHEBI:60240"/>
    </cofactor>
</comment>
<comment type="caution">
    <text evidence="4">The sequence shown here is derived from an EMBL/GenBank/DDBJ whole genome shotgun (WGS) entry which is preliminary data.</text>
</comment>
<keyword evidence="2" id="KW-0479">Metal-binding</keyword>
<name>A0A6G0Y0R3_APHCR</name>
<dbReference type="EMBL" id="VUJU01007042">
    <property type="protein sequence ID" value="KAF0746871.1"/>
    <property type="molecule type" value="Genomic_DNA"/>
</dbReference>
<dbReference type="PANTHER" id="PTHR23080:SF133">
    <property type="entry name" value="SI:CH211-262I1.5-RELATED"/>
    <property type="match status" value="1"/>
</dbReference>
<dbReference type="PANTHER" id="PTHR23080">
    <property type="entry name" value="THAP DOMAIN PROTEIN"/>
    <property type="match status" value="1"/>
</dbReference>
<organism evidence="4 5">
    <name type="scientific">Aphis craccivora</name>
    <name type="common">Cowpea aphid</name>
    <dbReference type="NCBI Taxonomy" id="307492"/>
    <lineage>
        <taxon>Eukaryota</taxon>
        <taxon>Metazoa</taxon>
        <taxon>Ecdysozoa</taxon>
        <taxon>Arthropoda</taxon>
        <taxon>Hexapoda</taxon>
        <taxon>Insecta</taxon>
        <taxon>Pterygota</taxon>
        <taxon>Neoptera</taxon>
        <taxon>Paraneoptera</taxon>
        <taxon>Hemiptera</taxon>
        <taxon>Sternorrhyncha</taxon>
        <taxon>Aphidomorpha</taxon>
        <taxon>Aphidoidea</taxon>
        <taxon>Aphididae</taxon>
        <taxon>Aphidini</taxon>
        <taxon>Aphis</taxon>
        <taxon>Aphis</taxon>
    </lineage>
</organism>
<dbReference type="OrthoDB" id="6582105at2759"/>
<evidence type="ECO:0000259" key="3">
    <source>
        <dbReference type="Pfam" id="PF13359"/>
    </source>
</evidence>
<evidence type="ECO:0000313" key="4">
    <source>
        <dbReference type="EMBL" id="KAF0746871.1"/>
    </source>
</evidence>
<feature type="domain" description="DDE Tnp4" evidence="3">
    <location>
        <begin position="177"/>
        <end position="309"/>
    </location>
</feature>
<evidence type="ECO:0000256" key="2">
    <source>
        <dbReference type="ARBA" id="ARBA00022723"/>
    </source>
</evidence>
<accession>A0A6G0Y0R3</accession>
<keyword evidence="5" id="KW-1185">Reference proteome</keyword>
<dbReference type="Pfam" id="PF13359">
    <property type="entry name" value="DDE_Tnp_4"/>
    <property type="match status" value="1"/>
</dbReference>
<proteinExistence type="predicted"/>
<evidence type="ECO:0000256" key="1">
    <source>
        <dbReference type="ARBA" id="ARBA00001968"/>
    </source>
</evidence>